<reference evidence="1 2" key="1">
    <citation type="submission" date="2020-08" db="EMBL/GenBank/DDBJ databases">
        <authorList>
            <person name="Newling K."/>
            <person name="Davey J."/>
            <person name="Forrester S."/>
        </authorList>
    </citation>
    <scope>NUCLEOTIDE SEQUENCE [LARGE SCALE GENOMIC DNA]</scope>
    <source>
        <strain evidence="2">Crithidia deanei Carvalho (ATCC PRA-265)</strain>
    </source>
</reference>
<organism evidence="1 2">
    <name type="scientific">Angomonas deanei</name>
    <dbReference type="NCBI Taxonomy" id="59799"/>
    <lineage>
        <taxon>Eukaryota</taxon>
        <taxon>Discoba</taxon>
        <taxon>Euglenozoa</taxon>
        <taxon>Kinetoplastea</taxon>
        <taxon>Metakinetoplastina</taxon>
        <taxon>Trypanosomatida</taxon>
        <taxon>Trypanosomatidae</taxon>
        <taxon>Strigomonadinae</taxon>
        <taxon>Angomonas</taxon>
    </lineage>
</organism>
<keyword evidence="2" id="KW-1185">Reference proteome</keyword>
<accession>A0A7G2C0I5</accession>
<dbReference type="Proteomes" id="UP000515908">
    <property type="component" value="Chromosome 01"/>
</dbReference>
<evidence type="ECO:0000313" key="1">
    <source>
        <dbReference type="EMBL" id="CAD2213199.1"/>
    </source>
</evidence>
<proteinExistence type="predicted"/>
<sequence>MDDDGVYYEANWHSLWVTSLKLFQSILLQLRSCTHGHIGEKAADLWITALQQTVVGSKRFLSALEAFTISETQQDFYFTWHLEEILRATEIATLLNTVSSPKPDITRAVQRGFLRLHRYRINRYTMVSAPEKEEEERKRMEEITVEIVGQQLLYFFSRSPLTVTCLGAAPMLVFAPLPNSGVKADVFSPERLTSVYHPYGMGVVCTLNLIREFIKHELLILKSSGEILLNSAVNSRMGSVESTPRGGFVRQAPDMTPPTKDEQTLYKEVHAGIAPQHMRNIKLALSIVCVAAHELVTLQKKMLFEYTTVRQDLAYVLEKLIGLLEGIENNSLGDVDNELARFVSNSRNILTERLRTI</sequence>
<evidence type="ECO:0000313" key="2">
    <source>
        <dbReference type="Proteomes" id="UP000515908"/>
    </source>
</evidence>
<name>A0A7G2C0I5_9TRYP</name>
<gene>
    <name evidence="1" type="ORF">ADEAN_000063600</name>
</gene>
<dbReference type="AlphaFoldDB" id="A0A7G2C0I5"/>
<protein>
    <submittedName>
        <fullName evidence="1">Uncharacterized protein</fullName>
    </submittedName>
</protein>
<dbReference type="EMBL" id="LR877145">
    <property type="protein sequence ID" value="CAD2213199.1"/>
    <property type="molecule type" value="Genomic_DNA"/>
</dbReference>
<dbReference type="VEuPathDB" id="TriTrypDB:ADEAN_000063600"/>